<dbReference type="VEuPathDB" id="VectorBase:BGLB019617"/>
<dbReference type="Proteomes" id="UP000076420">
    <property type="component" value="Unassembled WGS sequence"/>
</dbReference>
<evidence type="ECO:0008006" key="4">
    <source>
        <dbReference type="Google" id="ProtNLM"/>
    </source>
</evidence>
<name>A0A2C9KH92_BIOGL</name>
<dbReference type="EnsemblMetazoa" id="BGLB019617-RA">
    <property type="protein sequence ID" value="BGLB019617-PA"/>
    <property type="gene ID" value="BGLB019617"/>
</dbReference>
<feature type="chain" id="PRO_5013288112" description="Immunoglobulin subtype domain-containing protein" evidence="1">
    <location>
        <begin position="24"/>
        <end position="122"/>
    </location>
</feature>
<proteinExistence type="predicted"/>
<evidence type="ECO:0000313" key="2">
    <source>
        <dbReference type="EnsemblMetazoa" id="BGLB019617-PA"/>
    </source>
</evidence>
<dbReference type="KEGG" id="bgt:106050984"/>
<reference evidence="2" key="1">
    <citation type="submission" date="2020-05" db="UniProtKB">
        <authorList>
            <consortium name="EnsemblMetazoa"/>
        </authorList>
    </citation>
    <scope>IDENTIFICATION</scope>
    <source>
        <strain evidence="2">BB02</strain>
    </source>
</reference>
<accession>A0A2C9KH92</accession>
<dbReference type="RefSeq" id="XP_013061545.2">
    <property type="nucleotide sequence ID" value="XM_013206091.2"/>
</dbReference>
<organism evidence="2 3">
    <name type="scientific">Biomphalaria glabrata</name>
    <name type="common">Bloodfluke planorb</name>
    <name type="synonym">Freshwater snail</name>
    <dbReference type="NCBI Taxonomy" id="6526"/>
    <lineage>
        <taxon>Eukaryota</taxon>
        <taxon>Metazoa</taxon>
        <taxon>Spiralia</taxon>
        <taxon>Lophotrochozoa</taxon>
        <taxon>Mollusca</taxon>
        <taxon>Gastropoda</taxon>
        <taxon>Heterobranchia</taxon>
        <taxon>Euthyneura</taxon>
        <taxon>Panpulmonata</taxon>
        <taxon>Hygrophila</taxon>
        <taxon>Lymnaeoidea</taxon>
        <taxon>Planorbidae</taxon>
        <taxon>Biomphalaria</taxon>
    </lineage>
</organism>
<feature type="signal peptide" evidence="1">
    <location>
        <begin position="1"/>
        <end position="23"/>
    </location>
</feature>
<evidence type="ECO:0000313" key="3">
    <source>
        <dbReference type="Proteomes" id="UP000076420"/>
    </source>
</evidence>
<evidence type="ECO:0000256" key="1">
    <source>
        <dbReference type="SAM" id="SignalP"/>
    </source>
</evidence>
<dbReference type="VEuPathDB" id="VectorBase:BGLAX_039926"/>
<gene>
    <name evidence="2" type="primary">106050984</name>
</gene>
<sequence>MRTHSPVVYLTAMLMLYADPIACQTTGLINSFTVNGVLEVKVPEGSAILFQASRLDNVPNPDWSMRALSSGQFIIGGPRIRIRSRSVNISVAATSALNGTVECQATVGDVVDFKTVVVIVTK</sequence>
<dbReference type="AlphaFoldDB" id="A0A2C9KH92"/>
<dbReference type="OrthoDB" id="10687692at2759"/>
<protein>
    <recommendedName>
        <fullName evidence="4">Immunoglobulin subtype domain-containing protein</fullName>
    </recommendedName>
</protein>
<keyword evidence="1" id="KW-0732">Signal</keyword>